<organism evidence="2 3">
    <name type="scientific">Datura stramonium</name>
    <name type="common">Jimsonweed</name>
    <name type="synonym">Common thornapple</name>
    <dbReference type="NCBI Taxonomy" id="4076"/>
    <lineage>
        <taxon>Eukaryota</taxon>
        <taxon>Viridiplantae</taxon>
        <taxon>Streptophyta</taxon>
        <taxon>Embryophyta</taxon>
        <taxon>Tracheophyta</taxon>
        <taxon>Spermatophyta</taxon>
        <taxon>Magnoliopsida</taxon>
        <taxon>eudicotyledons</taxon>
        <taxon>Gunneridae</taxon>
        <taxon>Pentapetalae</taxon>
        <taxon>asterids</taxon>
        <taxon>lamiids</taxon>
        <taxon>Solanales</taxon>
        <taxon>Solanaceae</taxon>
        <taxon>Solanoideae</taxon>
        <taxon>Datureae</taxon>
        <taxon>Datura</taxon>
    </lineage>
</organism>
<dbReference type="EMBL" id="JACEIK010004356">
    <property type="protein sequence ID" value="MCD9645187.1"/>
    <property type="molecule type" value="Genomic_DNA"/>
</dbReference>
<dbReference type="Proteomes" id="UP000823775">
    <property type="component" value="Unassembled WGS sequence"/>
</dbReference>
<sequence>MDLCCCCFRVGEDGGFWFPVLGGGAVAGGFGVARVRGKGGAPVVGYRRWPKVRERNVRKKKREDGELEVDRWWSLVGNREGKGKRERWCCFAGGAERRRGNGGSPEKEERDGGREVRGVQPCGGDELGGRGSRSCLRR</sequence>
<name>A0ABS8VFX1_DATST</name>
<evidence type="ECO:0000313" key="3">
    <source>
        <dbReference type="Proteomes" id="UP000823775"/>
    </source>
</evidence>
<comment type="caution">
    <text evidence="2">The sequence shown here is derived from an EMBL/GenBank/DDBJ whole genome shotgun (WGS) entry which is preliminary data.</text>
</comment>
<feature type="region of interest" description="Disordered" evidence="1">
    <location>
        <begin position="95"/>
        <end position="138"/>
    </location>
</feature>
<protein>
    <submittedName>
        <fullName evidence="2">Uncharacterized protein</fullName>
    </submittedName>
</protein>
<evidence type="ECO:0000313" key="2">
    <source>
        <dbReference type="EMBL" id="MCD9645187.1"/>
    </source>
</evidence>
<keyword evidence="3" id="KW-1185">Reference proteome</keyword>
<evidence type="ECO:0000256" key="1">
    <source>
        <dbReference type="SAM" id="MobiDB-lite"/>
    </source>
</evidence>
<feature type="compositionally biased region" description="Basic and acidic residues" evidence="1">
    <location>
        <begin position="95"/>
        <end position="117"/>
    </location>
</feature>
<proteinExistence type="predicted"/>
<reference evidence="2 3" key="1">
    <citation type="journal article" date="2021" name="BMC Genomics">
        <title>Datura genome reveals duplications of psychoactive alkaloid biosynthetic genes and high mutation rate following tissue culture.</title>
        <authorList>
            <person name="Rajewski A."/>
            <person name="Carter-House D."/>
            <person name="Stajich J."/>
            <person name="Litt A."/>
        </authorList>
    </citation>
    <scope>NUCLEOTIDE SEQUENCE [LARGE SCALE GENOMIC DNA]</scope>
    <source>
        <strain evidence="2">AR-01</strain>
    </source>
</reference>
<accession>A0ABS8VFX1</accession>
<gene>
    <name evidence="2" type="ORF">HAX54_033909</name>
</gene>